<dbReference type="GO" id="GO:0019901">
    <property type="term" value="F:protein kinase binding"/>
    <property type="evidence" value="ECO:0007669"/>
    <property type="project" value="TreeGrafter"/>
</dbReference>
<accession>A0AA88YFL4</accession>
<dbReference type="Pfam" id="PF15280">
    <property type="entry name" value="BORA_N"/>
    <property type="match status" value="1"/>
</dbReference>
<evidence type="ECO:0000256" key="3">
    <source>
        <dbReference type="ARBA" id="ARBA00022618"/>
    </source>
</evidence>
<evidence type="ECO:0000256" key="1">
    <source>
        <dbReference type="ARBA" id="ARBA00010963"/>
    </source>
</evidence>
<evidence type="ECO:0000256" key="4">
    <source>
        <dbReference type="ARBA" id="ARBA00022776"/>
    </source>
</evidence>
<dbReference type="Proteomes" id="UP001186944">
    <property type="component" value="Unassembled WGS sequence"/>
</dbReference>
<evidence type="ECO:0000313" key="8">
    <source>
        <dbReference type="Proteomes" id="UP001186944"/>
    </source>
</evidence>
<feature type="region of interest" description="Disordered" evidence="6">
    <location>
        <begin position="1"/>
        <end position="132"/>
    </location>
</feature>
<dbReference type="InterPro" id="IPR023252">
    <property type="entry name" value="Aurora_borealis_protein"/>
</dbReference>
<organism evidence="7 8">
    <name type="scientific">Pinctada imbricata</name>
    <name type="common">Atlantic pearl-oyster</name>
    <name type="synonym">Pinctada martensii</name>
    <dbReference type="NCBI Taxonomy" id="66713"/>
    <lineage>
        <taxon>Eukaryota</taxon>
        <taxon>Metazoa</taxon>
        <taxon>Spiralia</taxon>
        <taxon>Lophotrochozoa</taxon>
        <taxon>Mollusca</taxon>
        <taxon>Bivalvia</taxon>
        <taxon>Autobranchia</taxon>
        <taxon>Pteriomorphia</taxon>
        <taxon>Pterioida</taxon>
        <taxon>Pterioidea</taxon>
        <taxon>Pteriidae</taxon>
        <taxon>Pinctada</taxon>
    </lineage>
</organism>
<dbReference type="PANTHER" id="PTHR14728">
    <property type="entry name" value="PROTEIN AURORA BOREALIS"/>
    <property type="match status" value="1"/>
</dbReference>
<keyword evidence="3" id="KW-0132">Cell division</keyword>
<dbReference type="GO" id="GO:0060236">
    <property type="term" value="P:regulation of mitotic spindle organization"/>
    <property type="evidence" value="ECO:0007669"/>
    <property type="project" value="TreeGrafter"/>
</dbReference>
<feature type="compositionally biased region" description="Low complexity" evidence="6">
    <location>
        <begin position="45"/>
        <end position="56"/>
    </location>
</feature>
<protein>
    <recommendedName>
        <fullName evidence="2">Protein aurora borealis</fullName>
    </recommendedName>
</protein>
<name>A0AA88YFL4_PINIB</name>
<gene>
    <name evidence="7" type="ORF">FSP39_023117</name>
</gene>
<comment type="similarity">
    <text evidence="1">Belongs to the BORA family.</text>
</comment>
<feature type="compositionally biased region" description="Polar residues" evidence="6">
    <location>
        <begin position="74"/>
        <end position="89"/>
    </location>
</feature>
<dbReference type="GO" id="GO:0051301">
    <property type="term" value="P:cell division"/>
    <property type="evidence" value="ECO:0007669"/>
    <property type="project" value="UniProtKB-KW"/>
</dbReference>
<comment type="caution">
    <text evidence="7">The sequence shown here is derived from an EMBL/GenBank/DDBJ whole genome shotgun (WGS) entry which is preliminary data.</text>
</comment>
<dbReference type="GO" id="GO:0005634">
    <property type="term" value="C:nucleus"/>
    <property type="evidence" value="ECO:0007669"/>
    <property type="project" value="TreeGrafter"/>
</dbReference>
<dbReference type="GO" id="GO:0007088">
    <property type="term" value="P:regulation of mitotic nuclear division"/>
    <property type="evidence" value="ECO:0007669"/>
    <property type="project" value="TreeGrafter"/>
</dbReference>
<feature type="compositionally biased region" description="Polar residues" evidence="6">
    <location>
        <begin position="598"/>
        <end position="612"/>
    </location>
</feature>
<evidence type="ECO:0000256" key="6">
    <source>
        <dbReference type="SAM" id="MobiDB-lite"/>
    </source>
</evidence>
<feature type="region of interest" description="Disordered" evidence="6">
    <location>
        <begin position="465"/>
        <end position="534"/>
    </location>
</feature>
<dbReference type="PRINTS" id="PR02038">
    <property type="entry name" value="AURORABORA"/>
</dbReference>
<evidence type="ECO:0000256" key="5">
    <source>
        <dbReference type="ARBA" id="ARBA00023306"/>
    </source>
</evidence>
<keyword evidence="4" id="KW-0498">Mitosis</keyword>
<keyword evidence="8" id="KW-1185">Reference proteome</keyword>
<keyword evidence="5" id="KW-0131">Cell cycle</keyword>
<dbReference type="AlphaFoldDB" id="A0AA88YFL4"/>
<dbReference type="GO" id="GO:0005737">
    <property type="term" value="C:cytoplasm"/>
    <property type="evidence" value="ECO:0007669"/>
    <property type="project" value="TreeGrafter"/>
</dbReference>
<feature type="region of interest" description="Disordered" evidence="6">
    <location>
        <begin position="582"/>
        <end position="612"/>
    </location>
</feature>
<reference evidence="7" key="1">
    <citation type="submission" date="2019-08" db="EMBL/GenBank/DDBJ databases">
        <title>The improved chromosome-level genome for the pearl oyster Pinctada fucata martensii using PacBio sequencing and Hi-C.</title>
        <authorList>
            <person name="Zheng Z."/>
        </authorList>
    </citation>
    <scope>NUCLEOTIDE SEQUENCE</scope>
    <source>
        <strain evidence="7">ZZ-2019</strain>
        <tissue evidence="7">Adductor muscle</tissue>
    </source>
</reference>
<proteinExistence type="inferred from homology"/>
<sequence>MDSPCADAGDLPGCGKRVFDAESPRIIPQLSTPGGSGKRTGLVHPMMSSPSPAPKMTGGGRNDLFRAVMGSPYPQESKSYTPMSATPSGLSPRPVFKTPLRSGRMSPVNMSTPKDHRPPPGQSIRSSSVKKKKVRNPFEAVLLEQLDGHVFMSPGVFSVQSTPSTDEKKPFRWSIEHMATLYPADIDEKQFHHQYVSPDHEVEERAQKAIEKYFSSNLIAPSPWSEGPPKTTVTGATPPNMKIEAEMQGSIQKQLPVKDPTSNKLDGTQEINVSTACQTMLSLPVNFDVESVLGQYMMTSSQEEVAPEVLSTSSLRRKLFFQCDTSAYAVSPVKGGLIDGDLLQQQGLSPFMRTEDAVPLQQATPLKPPSRSHACISSSPIKRSLRAHTLPGTPDMGYPDSPQLSPIVHGYMSRRKTSGLFTPHDGSFVGIEDIQRDMSEEFAKPLGSPELSPIKADLCVTPAAKERSKPDLLPLSSPGMSPICAASPRLADDEQGSYIEEDQKVETLDSADEEDERTPHAASSKVENPKRTIRKISHLTRHKYRNALFDFNETPMDFDMDTHHPSKHLRFAEDIKTSSFAQSRDFSSGDIDMDDNNAAPNSTNQDTGYQTASLQSTNHDTGVHATSSSSQEMCYQGYPVGDSAQHTNITSLFSKMPLDSLLQDPEDGDLQLKDLNDSALDTCVPVQQPLIDQILDVTNPEMFGHGPYNEEEILERARKVLEMANRLYPENKSNMDHDVTSKIMDRTGISLLHELEPIVSSTPHKPKATHVMKEKLYHTPDKNKACKEPSASDQALAILRRAGEDLAKFGHLLSSIKLSVQNSAVPTS</sequence>
<evidence type="ECO:0000256" key="2">
    <source>
        <dbReference type="ARBA" id="ARBA00020055"/>
    </source>
</evidence>
<dbReference type="PANTHER" id="PTHR14728:SF2">
    <property type="entry name" value="PROTEIN AURORA BOREALIS"/>
    <property type="match status" value="1"/>
</dbReference>
<evidence type="ECO:0000313" key="7">
    <source>
        <dbReference type="EMBL" id="KAK3103945.1"/>
    </source>
</evidence>
<dbReference type="EMBL" id="VSWD01000005">
    <property type="protein sequence ID" value="KAK3103945.1"/>
    <property type="molecule type" value="Genomic_DNA"/>
</dbReference>